<dbReference type="OrthoDB" id="6017153at2759"/>
<dbReference type="Proteomes" id="UP000271098">
    <property type="component" value="Unassembled WGS sequence"/>
</dbReference>
<evidence type="ECO:0000313" key="1">
    <source>
        <dbReference type="EMBL" id="VDN21802.1"/>
    </source>
</evidence>
<dbReference type="InterPro" id="IPR024051">
    <property type="entry name" value="AICAR_Tfase_dup_dom_sf"/>
</dbReference>
<protein>
    <submittedName>
        <fullName evidence="1">Uncharacterized protein</fullName>
    </submittedName>
</protein>
<dbReference type="InterPro" id="IPR016193">
    <property type="entry name" value="Cytidine_deaminase-like"/>
</dbReference>
<dbReference type="GO" id="GO:0006189">
    <property type="term" value="P:'de novo' IMP biosynthetic process"/>
    <property type="evidence" value="ECO:0007669"/>
    <property type="project" value="TreeGrafter"/>
</dbReference>
<dbReference type="PANTHER" id="PTHR11692:SF0">
    <property type="entry name" value="BIFUNCTIONAL PURINE BIOSYNTHESIS PROTEIN ATIC"/>
    <property type="match status" value="1"/>
</dbReference>
<evidence type="ECO:0000313" key="2">
    <source>
        <dbReference type="Proteomes" id="UP000271098"/>
    </source>
</evidence>
<dbReference type="AlphaFoldDB" id="A0A3P7PPL3"/>
<proteinExistence type="predicted"/>
<keyword evidence="2" id="KW-1185">Reference proteome</keyword>
<organism evidence="1 2">
    <name type="scientific">Gongylonema pulchrum</name>
    <dbReference type="NCBI Taxonomy" id="637853"/>
    <lineage>
        <taxon>Eukaryota</taxon>
        <taxon>Metazoa</taxon>
        <taxon>Ecdysozoa</taxon>
        <taxon>Nematoda</taxon>
        <taxon>Chromadorea</taxon>
        <taxon>Rhabditida</taxon>
        <taxon>Spirurina</taxon>
        <taxon>Spiruromorpha</taxon>
        <taxon>Spiruroidea</taxon>
        <taxon>Gongylonematidae</taxon>
        <taxon>Gongylonema</taxon>
    </lineage>
</organism>
<dbReference type="GO" id="GO:0003937">
    <property type="term" value="F:IMP cyclohydrolase activity"/>
    <property type="evidence" value="ECO:0007669"/>
    <property type="project" value="InterPro"/>
</dbReference>
<dbReference type="Pfam" id="PF01808">
    <property type="entry name" value="AICARFT_IMPCHas"/>
    <property type="match status" value="1"/>
</dbReference>
<dbReference type="GO" id="GO:0004643">
    <property type="term" value="F:phosphoribosylaminoimidazolecarboxamide formyltransferase activity"/>
    <property type="evidence" value="ECO:0007669"/>
    <property type="project" value="InterPro"/>
</dbReference>
<reference evidence="1 2" key="1">
    <citation type="submission" date="2018-11" db="EMBL/GenBank/DDBJ databases">
        <authorList>
            <consortium name="Pathogen Informatics"/>
        </authorList>
    </citation>
    <scope>NUCLEOTIDE SEQUENCE [LARGE SCALE GENOMIC DNA]</scope>
</reference>
<sequence length="121" mass="13512">MTARVISRDISEGVVAPAFDETAMHILAKKRNGNFTVLKIDPEMLPSKSEERTIFGLRLRHKETEASIDEGAFDNIVSASKHTLQLPKEVRNDLAVAFAAVKFMQANSVCLAYRGQVIYKF</sequence>
<dbReference type="EMBL" id="UYRT01079989">
    <property type="protein sequence ID" value="VDN21802.1"/>
    <property type="molecule type" value="Genomic_DNA"/>
</dbReference>
<dbReference type="Gene3D" id="3.40.140.20">
    <property type="match status" value="2"/>
</dbReference>
<name>A0A3P7PPL3_9BILA</name>
<accession>A0A3P7PPL3</accession>
<dbReference type="SUPFAM" id="SSF53927">
    <property type="entry name" value="Cytidine deaminase-like"/>
    <property type="match status" value="1"/>
</dbReference>
<gene>
    <name evidence="1" type="ORF">GPUH_LOCUS13178</name>
</gene>
<dbReference type="GO" id="GO:0005829">
    <property type="term" value="C:cytosol"/>
    <property type="evidence" value="ECO:0007669"/>
    <property type="project" value="TreeGrafter"/>
</dbReference>
<dbReference type="PANTHER" id="PTHR11692">
    <property type="entry name" value="BIFUNCTIONAL PURINE BIOSYNTHESIS PROTEIN PURH"/>
    <property type="match status" value="1"/>
</dbReference>
<dbReference type="InterPro" id="IPR002695">
    <property type="entry name" value="PurH-like"/>
</dbReference>